<evidence type="ECO:0000313" key="3">
    <source>
        <dbReference type="Proteomes" id="UP000535908"/>
    </source>
</evidence>
<dbReference type="EMBL" id="JAARWN010000014">
    <property type="protein sequence ID" value="MBC1937193.1"/>
    <property type="molecule type" value="Genomic_DNA"/>
</dbReference>
<comment type="caution">
    <text evidence="2">The sequence shown here is derived from an EMBL/GenBank/DDBJ whole genome shotgun (WGS) entry which is preliminary data.</text>
</comment>
<dbReference type="InterPro" id="IPR046746">
    <property type="entry name" value="Big_15"/>
</dbReference>
<evidence type="ECO:0000259" key="1">
    <source>
        <dbReference type="Pfam" id="PF20622"/>
    </source>
</evidence>
<accession>A0A7X1CQL9</accession>
<protein>
    <recommendedName>
        <fullName evidence="1">Bacterial Ig domain-containing protein</fullName>
    </recommendedName>
</protein>
<dbReference type="RefSeq" id="WP_185526785.1">
    <property type="nucleotide sequence ID" value="NZ_JAARWN010000014.1"/>
</dbReference>
<evidence type="ECO:0000313" key="2">
    <source>
        <dbReference type="EMBL" id="MBC1937193.1"/>
    </source>
</evidence>
<sequence length="297" mass="33141">MKLNRWTDLLQGRTFRNITNENWDMLEKFASDYYLKIQEILGVINDKEAALYRYVINEDNKVRETMKAEDEALRGLITDSAERLQGEIVDLGVQVNNRVDNLINSVPQPSEVVDARTDSKGFAHPSLRAHLVAMETTIDSKLQVFYSLDDVPRMRTKDWLLLQSGVVSDIQSFIYLNAVNFPLTFVKEVATPALDGGSVIIGNLGDGNFPIVEVAKIRLSNPYKFGAAYMYGVYIGNVTAFKTIVDGVSYSGGDPAADGTFKIYVQGRVLTTSINVEVIAYANGKEMARMQVFNNTI</sequence>
<gene>
    <name evidence="2" type="ORF">HCA69_12500</name>
</gene>
<dbReference type="Pfam" id="PF20622">
    <property type="entry name" value="Big_15"/>
    <property type="match status" value="1"/>
</dbReference>
<dbReference type="AlphaFoldDB" id="A0A7X1CQL9"/>
<name>A0A7X1CQL9_9LIST</name>
<organism evidence="2 3">
    <name type="scientific">Listeria grandensis</name>
    <dbReference type="NCBI Taxonomy" id="1494963"/>
    <lineage>
        <taxon>Bacteria</taxon>
        <taxon>Bacillati</taxon>
        <taxon>Bacillota</taxon>
        <taxon>Bacilli</taxon>
        <taxon>Bacillales</taxon>
        <taxon>Listeriaceae</taxon>
        <taxon>Listeria</taxon>
    </lineage>
</organism>
<dbReference type="Proteomes" id="UP000535908">
    <property type="component" value="Unassembled WGS sequence"/>
</dbReference>
<feature type="domain" description="Bacterial Ig" evidence="1">
    <location>
        <begin position="221"/>
        <end position="292"/>
    </location>
</feature>
<reference evidence="2 3" key="1">
    <citation type="submission" date="2020-03" db="EMBL/GenBank/DDBJ databases">
        <title>Soil Listeria distribution.</title>
        <authorList>
            <person name="Liao J."/>
            <person name="Wiedmann M."/>
        </authorList>
    </citation>
    <scope>NUCLEOTIDE SEQUENCE [LARGE SCALE GENOMIC DNA]</scope>
    <source>
        <strain evidence="2 3">FSL L7-0741</strain>
    </source>
</reference>
<proteinExistence type="predicted"/>